<dbReference type="EMBL" id="BNCK01000004">
    <property type="protein sequence ID" value="GHF91626.1"/>
    <property type="molecule type" value="Genomic_DNA"/>
</dbReference>
<protein>
    <submittedName>
        <fullName evidence="2">Uncharacterized protein</fullName>
    </submittedName>
</protein>
<evidence type="ECO:0000256" key="1">
    <source>
        <dbReference type="SAM" id="Phobius"/>
    </source>
</evidence>
<sequence length="135" mass="15158">MELNGLQQEWRVLQSANDNFESLSLLIKLVAVALLFIGVINGVYGLPVALILSCLWLQDAIWKTFQSRHEVRLIEIEQAIINGEADKAFQFNVTFTKSRPGTFGLIKAYLTNALRPTVAFPHIVLIMLSFALPLM</sequence>
<gene>
    <name evidence="2" type="ORF">GCM10017161_19380</name>
</gene>
<reference evidence="2" key="2">
    <citation type="submission" date="2020-09" db="EMBL/GenBank/DDBJ databases">
        <authorList>
            <person name="Sun Q."/>
            <person name="Kim S."/>
        </authorList>
    </citation>
    <scope>NUCLEOTIDE SEQUENCE</scope>
    <source>
        <strain evidence="2">KCTC 42731</strain>
    </source>
</reference>
<reference evidence="2" key="1">
    <citation type="journal article" date="2014" name="Int. J. Syst. Evol. Microbiol.">
        <title>Complete genome sequence of Corynebacterium casei LMG S-19264T (=DSM 44701T), isolated from a smear-ripened cheese.</title>
        <authorList>
            <consortium name="US DOE Joint Genome Institute (JGI-PGF)"/>
            <person name="Walter F."/>
            <person name="Albersmeier A."/>
            <person name="Kalinowski J."/>
            <person name="Ruckert C."/>
        </authorList>
    </citation>
    <scope>NUCLEOTIDE SEQUENCE</scope>
    <source>
        <strain evidence="2">KCTC 42731</strain>
    </source>
</reference>
<keyword evidence="1" id="KW-1133">Transmembrane helix</keyword>
<keyword evidence="1" id="KW-0812">Transmembrane</keyword>
<keyword evidence="3" id="KW-1185">Reference proteome</keyword>
<feature type="transmembrane region" description="Helical" evidence="1">
    <location>
        <begin position="113"/>
        <end position="132"/>
    </location>
</feature>
<organism evidence="2 3">
    <name type="scientific">Thalassotalea marina</name>
    <dbReference type="NCBI Taxonomy" id="1673741"/>
    <lineage>
        <taxon>Bacteria</taxon>
        <taxon>Pseudomonadati</taxon>
        <taxon>Pseudomonadota</taxon>
        <taxon>Gammaproteobacteria</taxon>
        <taxon>Alteromonadales</taxon>
        <taxon>Colwelliaceae</taxon>
        <taxon>Thalassotalea</taxon>
    </lineage>
</organism>
<name>A0A919EK89_9GAMM</name>
<dbReference type="AlphaFoldDB" id="A0A919EK89"/>
<accession>A0A919EK89</accession>
<evidence type="ECO:0000313" key="3">
    <source>
        <dbReference type="Proteomes" id="UP000623842"/>
    </source>
</evidence>
<evidence type="ECO:0000313" key="2">
    <source>
        <dbReference type="EMBL" id="GHF91626.1"/>
    </source>
</evidence>
<keyword evidence="1" id="KW-0472">Membrane</keyword>
<proteinExistence type="predicted"/>
<dbReference type="RefSeq" id="WP_189769798.1">
    <property type="nucleotide sequence ID" value="NZ_BNCK01000004.1"/>
</dbReference>
<comment type="caution">
    <text evidence="2">The sequence shown here is derived from an EMBL/GenBank/DDBJ whole genome shotgun (WGS) entry which is preliminary data.</text>
</comment>
<feature type="transmembrane region" description="Helical" evidence="1">
    <location>
        <begin position="29"/>
        <end position="57"/>
    </location>
</feature>
<dbReference type="Proteomes" id="UP000623842">
    <property type="component" value="Unassembled WGS sequence"/>
</dbReference>